<evidence type="ECO:0000313" key="2">
    <source>
        <dbReference type="EMBL" id="MCV2369822.1"/>
    </source>
</evidence>
<dbReference type="EMBL" id="JAJIRN010000007">
    <property type="protein sequence ID" value="MCV2369822.1"/>
    <property type="molecule type" value="Genomic_DNA"/>
</dbReference>
<reference evidence="2 3" key="1">
    <citation type="submission" date="2021-11" db="EMBL/GenBank/DDBJ databases">
        <authorList>
            <person name="Liang Q."/>
            <person name="Mou H."/>
            <person name="Liu Z."/>
        </authorList>
    </citation>
    <scope>NUCLEOTIDE SEQUENCE [LARGE SCALE GENOMIC DNA]</scope>
    <source>
        <strain evidence="2 3">CHU3</strain>
    </source>
</reference>
<dbReference type="InterPro" id="IPR013424">
    <property type="entry name" value="Ice-binding_C"/>
</dbReference>
<dbReference type="NCBIfam" id="TIGR02595">
    <property type="entry name" value="PEP_CTERM"/>
    <property type="match status" value="1"/>
</dbReference>
<keyword evidence="1" id="KW-0732">Signal</keyword>
<proteinExistence type="predicted"/>
<comment type="caution">
    <text evidence="2">The sequence shown here is derived from an EMBL/GenBank/DDBJ whole genome shotgun (WGS) entry which is preliminary data.</text>
</comment>
<organism evidence="2 3">
    <name type="scientific">Roseateles oligotrophus</name>
    <dbReference type="NCBI Taxonomy" id="1769250"/>
    <lineage>
        <taxon>Bacteria</taxon>
        <taxon>Pseudomonadati</taxon>
        <taxon>Pseudomonadota</taxon>
        <taxon>Betaproteobacteria</taxon>
        <taxon>Burkholderiales</taxon>
        <taxon>Sphaerotilaceae</taxon>
        <taxon>Roseateles</taxon>
    </lineage>
</organism>
<name>A0ABT2YII6_9BURK</name>
<evidence type="ECO:0000256" key="1">
    <source>
        <dbReference type="SAM" id="SignalP"/>
    </source>
</evidence>
<feature type="chain" id="PRO_5046821395" evidence="1">
    <location>
        <begin position="27"/>
        <end position="240"/>
    </location>
</feature>
<dbReference type="RefSeq" id="WP_263572403.1">
    <property type="nucleotide sequence ID" value="NZ_JAJIRN010000007.1"/>
</dbReference>
<dbReference type="Proteomes" id="UP001209701">
    <property type="component" value="Unassembled WGS sequence"/>
</dbReference>
<protein>
    <submittedName>
        <fullName evidence="2">PEP-CTERM sorting domain-containing protein</fullName>
    </submittedName>
</protein>
<accession>A0ABT2YII6</accession>
<keyword evidence="3" id="KW-1185">Reference proteome</keyword>
<evidence type="ECO:0000313" key="3">
    <source>
        <dbReference type="Proteomes" id="UP001209701"/>
    </source>
</evidence>
<feature type="signal peptide" evidence="1">
    <location>
        <begin position="1"/>
        <end position="26"/>
    </location>
</feature>
<gene>
    <name evidence="2" type="ORF">LNV07_17205</name>
</gene>
<sequence>MKMLTNGAQLLGAMALTFVTLMPAQASVTYTYKAPITYWANSWGSANWAHYGGLDGSGIEFEFTVAGPLINAGCGAGPVHVGCNANLLPDVLSWKYHGGSAFMNTGSALGGHLTGLALSTGNSGEVTMARFYLDGAVVIPTLEPYTSTLTEAFDGYDQQLLASNYLRQYSTGIHSEPLYASLSEGFSNMRGAGSWRVTSGASGGGNNIPEPTSLLLVLAGIGMIGATNGQKVRCKSGQAR</sequence>